<evidence type="ECO:0000313" key="4">
    <source>
        <dbReference type="EMBL" id="GFR77051.1"/>
    </source>
</evidence>
<dbReference type="AlphaFoldDB" id="A0AAV4FVX6"/>
<gene>
    <name evidence="4" type="ORF">ElyMa_003958800</name>
</gene>
<dbReference type="SMART" id="SM00355">
    <property type="entry name" value="ZnF_C2H2"/>
    <property type="match status" value="3"/>
</dbReference>
<evidence type="ECO:0000256" key="2">
    <source>
        <dbReference type="SAM" id="MobiDB-lite"/>
    </source>
</evidence>
<keyword evidence="5" id="KW-1185">Reference proteome</keyword>
<keyword evidence="1" id="KW-0862">Zinc</keyword>
<protein>
    <submittedName>
        <fullName evidence="4">Early growth response protein 1</fullName>
    </submittedName>
</protein>
<dbReference type="InterPro" id="IPR013087">
    <property type="entry name" value="Znf_C2H2_type"/>
</dbReference>
<dbReference type="PROSITE" id="PS00028">
    <property type="entry name" value="ZINC_FINGER_C2H2_1"/>
    <property type="match status" value="1"/>
</dbReference>
<feature type="region of interest" description="Disordered" evidence="2">
    <location>
        <begin position="90"/>
        <end position="121"/>
    </location>
</feature>
<evidence type="ECO:0000313" key="5">
    <source>
        <dbReference type="Proteomes" id="UP000762676"/>
    </source>
</evidence>
<reference evidence="4 5" key="1">
    <citation type="journal article" date="2021" name="Elife">
        <title>Chloroplast acquisition without the gene transfer in kleptoplastic sea slugs, Plakobranchus ocellatus.</title>
        <authorList>
            <person name="Maeda T."/>
            <person name="Takahashi S."/>
            <person name="Yoshida T."/>
            <person name="Shimamura S."/>
            <person name="Takaki Y."/>
            <person name="Nagai Y."/>
            <person name="Toyoda A."/>
            <person name="Suzuki Y."/>
            <person name="Arimoto A."/>
            <person name="Ishii H."/>
            <person name="Satoh N."/>
            <person name="Nishiyama T."/>
            <person name="Hasebe M."/>
            <person name="Maruyama T."/>
            <person name="Minagawa J."/>
            <person name="Obokata J."/>
            <person name="Shigenobu S."/>
        </authorList>
    </citation>
    <scope>NUCLEOTIDE SEQUENCE [LARGE SCALE GENOMIC DNA]</scope>
</reference>
<proteinExistence type="predicted"/>
<keyword evidence="1" id="KW-0863">Zinc-finger</keyword>
<dbReference type="Proteomes" id="UP000762676">
    <property type="component" value="Unassembled WGS sequence"/>
</dbReference>
<accession>A0AAV4FVX6</accession>
<keyword evidence="1" id="KW-0479">Metal-binding</keyword>
<comment type="caution">
    <text evidence="4">The sequence shown here is derived from an EMBL/GenBank/DDBJ whole genome shotgun (WGS) entry which is preliminary data.</text>
</comment>
<dbReference type="EMBL" id="BMAT01008053">
    <property type="protein sequence ID" value="GFR77051.1"/>
    <property type="molecule type" value="Genomic_DNA"/>
</dbReference>
<organism evidence="4 5">
    <name type="scientific">Elysia marginata</name>
    <dbReference type="NCBI Taxonomy" id="1093978"/>
    <lineage>
        <taxon>Eukaryota</taxon>
        <taxon>Metazoa</taxon>
        <taxon>Spiralia</taxon>
        <taxon>Lophotrochozoa</taxon>
        <taxon>Mollusca</taxon>
        <taxon>Gastropoda</taxon>
        <taxon>Heterobranchia</taxon>
        <taxon>Euthyneura</taxon>
        <taxon>Panpulmonata</taxon>
        <taxon>Sacoglossa</taxon>
        <taxon>Placobranchoidea</taxon>
        <taxon>Plakobranchidae</taxon>
        <taxon>Elysia</taxon>
    </lineage>
</organism>
<dbReference type="Gene3D" id="3.30.160.60">
    <property type="entry name" value="Classic Zinc Finger"/>
    <property type="match status" value="1"/>
</dbReference>
<evidence type="ECO:0000256" key="1">
    <source>
        <dbReference type="PROSITE-ProRule" id="PRU00042"/>
    </source>
</evidence>
<sequence length="255" mass="29007">MLPNTDTLNEIIAVAITGEIKQPNLEFLYRQVTQAETTTPQALDTTPSIPGLLISDRAMVTLEQDEPSEYLIPYDPNLILPTPHAAISPHSTFDHSYAQKGSIDSAPTSSNNFPVQSSDANPTPSCSYTVAELTNTPSETINDCDESDATTGESPCTDKMRCRLCGFEGQTRRRYRYHLAQSHSVGLNYQPILKKQYQCKICHYTTNRSDSIHRHKRQHMTQAQREQLMKHHCPLCDYKCFRTDHLKNHIKRHYK</sequence>
<dbReference type="GO" id="GO:0008270">
    <property type="term" value="F:zinc ion binding"/>
    <property type="evidence" value="ECO:0007669"/>
    <property type="project" value="UniProtKB-KW"/>
</dbReference>
<feature type="domain" description="C2H2-type" evidence="3">
    <location>
        <begin position="197"/>
        <end position="224"/>
    </location>
</feature>
<dbReference type="PROSITE" id="PS50157">
    <property type="entry name" value="ZINC_FINGER_C2H2_2"/>
    <property type="match status" value="1"/>
</dbReference>
<feature type="compositionally biased region" description="Polar residues" evidence="2">
    <location>
        <begin position="105"/>
        <end position="121"/>
    </location>
</feature>
<name>A0AAV4FVX6_9GAST</name>
<evidence type="ECO:0000259" key="3">
    <source>
        <dbReference type="PROSITE" id="PS50157"/>
    </source>
</evidence>